<dbReference type="Pfam" id="PF13508">
    <property type="entry name" value="Acetyltransf_7"/>
    <property type="match status" value="1"/>
</dbReference>
<dbReference type="CDD" id="cd04301">
    <property type="entry name" value="NAT_SF"/>
    <property type="match status" value="1"/>
</dbReference>
<gene>
    <name evidence="3" type="ORF">GCM10010967_13330</name>
</gene>
<dbReference type="Proteomes" id="UP000632339">
    <property type="component" value="Unassembled WGS sequence"/>
</dbReference>
<evidence type="ECO:0008006" key="5">
    <source>
        <dbReference type="Google" id="ProtNLM"/>
    </source>
</evidence>
<evidence type="ECO:0000313" key="3">
    <source>
        <dbReference type="EMBL" id="GGM82983.1"/>
    </source>
</evidence>
<dbReference type="Gene3D" id="3.10.180.10">
    <property type="entry name" value="2,3-Dihydroxybiphenyl 1,2-Dioxygenase, domain 1"/>
    <property type="match status" value="1"/>
</dbReference>
<dbReference type="InterPro" id="IPR016181">
    <property type="entry name" value="Acyl_CoA_acyltransferase"/>
</dbReference>
<dbReference type="SUPFAM" id="SSF55729">
    <property type="entry name" value="Acyl-CoA N-acyltransferases (Nat)"/>
    <property type="match status" value="1"/>
</dbReference>
<comment type="caution">
    <text evidence="3">The sequence shown here is derived from an EMBL/GenBank/DDBJ whole genome shotgun (WGS) entry which is preliminary data.</text>
</comment>
<evidence type="ECO:0000259" key="1">
    <source>
        <dbReference type="PROSITE" id="PS51186"/>
    </source>
</evidence>
<feature type="domain" description="VOC" evidence="2">
    <location>
        <begin position="11"/>
        <end position="126"/>
    </location>
</feature>
<dbReference type="InterPro" id="IPR029068">
    <property type="entry name" value="Glyas_Bleomycin-R_OHBP_Dase"/>
</dbReference>
<proteinExistence type="predicted"/>
<dbReference type="SUPFAM" id="SSF54593">
    <property type="entry name" value="Glyoxalase/Bleomycin resistance protein/Dihydroxybiphenyl dioxygenase"/>
    <property type="match status" value="1"/>
</dbReference>
<feature type="domain" description="N-acetyltransferase" evidence="1">
    <location>
        <begin position="144"/>
        <end position="278"/>
    </location>
</feature>
<organism evidence="3 4">
    <name type="scientific">Dyadobacter beijingensis</name>
    <dbReference type="NCBI Taxonomy" id="365489"/>
    <lineage>
        <taxon>Bacteria</taxon>
        <taxon>Pseudomonadati</taxon>
        <taxon>Bacteroidota</taxon>
        <taxon>Cytophagia</taxon>
        <taxon>Cytophagales</taxon>
        <taxon>Spirosomataceae</taxon>
        <taxon>Dyadobacter</taxon>
    </lineage>
</organism>
<dbReference type="EMBL" id="BMLI01000001">
    <property type="protein sequence ID" value="GGM82983.1"/>
    <property type="molecule type" value="Genomic_DNA"/>
</dbReference>
<keyword evidence="4" id="KW-1185">Reference proteome</keyword>
<sequence>MQTTRHEPDPFLTHAEPVLMVKDVAATVKYWHDVLCFPGHWTWGTPPNHGGVSWQGAFIQFSQNEEAAGRMRGQCIWIRVKRIRQLYQMHQDSKAEIVMHLAKQPWGFVEYVVKDLNGNYVTFASPEKGDDEPKSEPLPAVVRVLGRKLTTAEYRSLAKSVGWTSPQPDEILQKKLDAALFTAVAENSETGEAIGCALILGDGLSFFYIKDVMVHGDWQRKQVGSTIMREVKRWLDDNAPDGSLVGLFTGDGLSQFYQQTGFGPAFGMVRMIERPQSG</sequence>
<dbReference type="Pfam" id="PF00903">
    <property type="entry name" value="Glyoxalase"/>
    <property type="match status" value="1"/>
</dbReference>
<dbReference type="PROSITE" id="PS51819">
    <property type="entry name" value="VOC"/>
    <property type="match status" value="1"/>
</dbReference>
<dbReference type="Gene3D" id="3.40.630.30">
    <property type="match status" value="1"/>
</dbReference>
<dbReference type="InterPro" id="IPR004360">
    <property type="entry name" value="Glyas_Fos-R_dOase_dom"/>
</dbReference>
<dbReference type="RefSeq" id="WP_033403430.1">
    <property type="nucleotide sequence ID" value="NZ_BMLI01000001.1"/>
</dbReference>
<accession>A0ABQ2HKA7</accession>
<reference evidence="4" key="1">
    <citation type="journal article" date="2019" name="Int. J. Syst. Evol. Microbiol.">
        <title>The Global Catalogue of Microorganisms (GCM) 10K type strain sequencing project: providing services to taxonomists for standard genome sequencing and annotation.</title>
        <authorList>
            <consortium name="The Broad Institute Genomics Platform"/>
            <consortium name="The Broad Institute Genome Sequencing Center for Infectious Disease"/>
            <person name="Wu L."/>
            <person name="Ma J."/>
        </authorList>
    </citation>
    <scope>NUCLEOTIDE SEQUENCE [LARGE SCALE GENOMIC DNA]</scope>
    <source>
        <strain evidence="4">CGMCC 1.6375</strain>
    </source>
</reference>
<dbReference type="InterPro" id="IPR037523">
    <property type="entry name" value="VOC_core"/>
</dbReference>
<evidence type="ECO:0000313" key="4">
    <source>
        <dbReference type="Proteomes" id="UP000632339"/>
    </source>
</evidence>
<dbReference type="InterPro" id="IPR000182">
    <property type="entry name" value="GNAT_dom"/>
</dbReference>
<name>A0ABQ2HKA7_9BACT</name>
<protein>
    <recommendedName>
        <fullName evidence="5">GNAT family N-acetyltransferase</fullName>
    </recommendedName>
</protein>
<evidence type="ECO:0000259" key="2">
    <source>
        <dbReference type="PROSITE" id="PS51819"/>
    </source>
</evidence>
<dbReference type="PROSITE" id="PS51186">
    <property type="entry name" value="GNAT"/>
    <property type="match status" value="1"/>
</dbReference>